<dbReference type="InterPro" id="IPR011990">
    <property type="entry name" value="TPR-like_helical_dom_sf"/>
</dbReference>
<sequence length="186" mass="20916">MLLQLLIVVLIIGLLVAGPSFENILITIGFYGGIIGSLVVAFLYAGRVSGGIADFLSGIPVSGKTDRAIARAERSELERGYEEAVRLYQQIISKDRKNPAPRLKLAELHFKLRDYDKYLQQMHEMLDACRKMPMSERCALINRMADIYLQRKKDPAAAVEILSRIIAEFPKTKYAGYARERIAGLR</sequence>
<evidence type="ECO:0000256" key="1">
    <source>
        <dbReference type="SAM" id="Phobius"/>
    </source>
</evidence>
<organism evidence="2 3">
    <name type="scientific">Abyssobacteria bacterium (strain SURF_5)</name>
    <dbReference type="NCBI Taxonomy" id="2093360"/>
    <lineage>
        <taxon>Bacteria</taxon>
        <taxon>Pseudomonadati</taxon>
        <taxon>Candidatus Hydrogenedentota</taxon>
        <taxon>Candidatus Abyssobacteria</taxon>
    </lineage>
</organism>
<dbReference type="SUPFAM" id="SSF48452">
    <property type="entry name" value="TPR-like"/>
    <property type="match status" value="1"/>
</dbReference>
<dbReference type="EMBL" id="QZKU01000110">
    <property type="protein sequence ID" value="RJP17803.1"/>
    <property type="molecule type" value="Genomic_DNA"/>
</dbReference>
<evidence type="ECO:0000313" key="2">
    <source>
        <dbReference type="EMBL" id="RJP17803.1"/>
    </source>
</evidence>
<name>A0A3A4N813_ABYX5</name>
<proteinExistence type="predicted"/>
<dbReference type="InterPro" id="IPR019734">
    <property type="entry name" value="TPR_rpt"/>
</dbReference>
<dbReference type="Pfam" id="PF14559">
    <property type="entry name" value="TPR_19"/>
    <property type="match status" value="1"/>
</dbReference>
<keyword evidence="1" id="KW-0812">Transmembrane</keyword>
<accession>A0A3A4N813</accession>
<feature type="transmembrane region" description="Helical" evidence="1">
    <location>
        <begin position="27"/>
        <end position="45"/>
    </location>
</feature>
<dbReference type="Gene3D" id="1.25.40.10">
    <property type="entry name" value="Tetratricopeptide repeat domain"/>
    <property type="match status" value="1"/>
</dbReference>
<keyword evidence="1" id="KW-1133">Transmembrane helix</keyword>
<dbReference type="Proteomes" id="UP000265882">
    <property type="component" value="Unassembled WGS sequence"/>
</dbReference>
<evidence type="ECO:0000313" key="3">
    <source>
        <dbReference type="Proteomes" id="UP000265882"/>
    </source>
</evidence>
<dbReference type="Pfam" id="PF13174">
    <property type="entry name" value="TPR_6"/>
    <property type="match status" value="1"/>
</dbReference>
<dbReference type="AlphaFoldDB" id="A0A3A4N813"/>
<reference evidence="2 3" key="1">
    <citation type="journal article" date="2017" name="ISME J.">
        <title>Energy and carbon metabolisms in a deep terrestrial subsurface fluid microbial community.</title>
        <authorList>
            <person name="Momper L."/>
            <person name="Jungbluth S.P."/>
            <person name="Lee M.D."/>
            <person name="Amend J.P."/>
        </authorList>
    </citation>
    <scope>NUCLEOTIDE SEQUENCE [LARGE SCALE GENOMIC DNA]</scope>
    <source>
        <strain evidence="2">SURF_5</strain>
    </source>
</reference>
<evidence type="ECO:0008006" key="4">
    <source>
        <dbReference type="Google" id="ProtNLM"/>
    </source>
</evidence>
<comment type="caution">
    <text evidence="2">The sequence shown here is derived from an EMBL/GenBank/DDBJ whole genome shotgun (WGS) entry which is preliminary data.</text>
</comment>
<gene>
    <name evidence="2" type="ORF">C4520_15650</name>
</gene>
<protein>
    <recommendedName>
        <fullName evidence="4">Tetratricopeptide repeat protein</fullName>
    </recommendedName>
</protein>
<keyword evidence="1" id="KW-0472">Membrane</keyword>